<dbReference type="CDD" id="cd02588">
    <property type="entry name" value="HAD_L2-DEX"/>
    <property type="match status" value="1"/>
</dbReference>
<protein>
    <submittedName>
        <fullName evidence="2">Haloacid dehalogenase type II</fullName>
    </submittedName>
</protein>
<keyword evidence="1" id="KW-0378">Hydrolase</keyword>
<dbReference type="SFLD" id="SFLDG01129">
    <property type="entry name" value="C1.5:_HAD__Beta-PGM__Phosphata"/>
    <property type="match status" value="1"/>
</dbReference>
<dbReference type="InterPro" id="IPR051540">
    <property type="entry name" value="S-2-haloacid_dehalogenase"/>
</dbReference>
<dbReference type="InterPro" id="IPR006439">
    <property type="entry name" value="HAD-SF_hydro_IA"/>
</dbReference>
<keyword evidence="3" id="KW-1185">Reference proteome</keyword>
<dbReference type="SFLD" id="SFLDG01135">
    <property type="entry name" value="C1.5.6:_HAD__Beta-PGM__Phospha"/>
    <property type="match status" value="1"/>
</dbReference>
<dbReference type="Proteomes" id="UP001595420">
    <property type="component" value="Unassembled WGS sequence"/>
</dbReference>
<evidence type="ECO:0000313" key="3">
    <source>
        <dbReference type="Proteomes" id="UP001595420"/>
    </source>
</evidence>
<dbReference type="RefSeq" id="WP_216840221.1">
    <property type="nucleotide sequence ID" value="NZ_JAFNJS010000015.1"/>
</dbReference>
<comment type="caution">
    <text evidence="2">The sequence shown here is derived from an EMBL/GenBank/DDBJ whole genome shotgun (WGS) entry which is preliminary data.</text>
</comment>
<dbReference type="InterPro" id="IPR006328">
    <property type="entry name" value="2-HAD"/>
</dbReference>
<accession>A0ABV7C4X9</accession>
<organism evidence="2 3">
    <name type="scientific">Falsiroseomonas tokyonensis</name>
    <dbReference type="NCBI Taxonomy" id="430521"/>
    <lineage>
        <taxon>Bacteria</taxon>
        <taxon>Pseudomonadati</taxon>
        <taxon>Pseudomonadota</taxon>
        <taxon>Alphaproteobacteria</taxon>
        <taxon>Acetobacterales</taxon>
        <taxon>Roseomonadaceae</taxon>
        <taxon>Falsiroseomonas</taxon>
    </lineage>
</organism>
<dbReference type="NCBIfam" id="TIGR01509">
    <property type="entry name" value="HAD-SF-IA-v3"/>
    <property type="match status" value="1"/>
</dbReference>
<dbReference type="Pfam" id="PF00702">
    <property type="entry name" value="Hydrolase"/>
    <property type="match status" value="1"/>
</dbReference>
<reference evidence="3" key="1">
    <citation type="journal article" date="2019" name="Int. J. Syst. Evol. Microbiol.">
        <title>The Global Catalogue of Microorganisms (GCM) 10K type strain sequencing project: providing services to taxonomists for standard genome sequencing and annotation.</title>
        <authorList>
            <consortium name="The Broad Institute Genomics Platform"/>
            <consortium name="The Broad Institute Genome Sequencing Center for Infectious Disease"/>
            <person name="Wu L."/>
            <person name="Ma J."/>
        </authorList>
    </citation>
    <scope>NUCLEOTIDE SEQUENCE [LARGE SCALE GENOMIC DNA]</scope>
    <source>
        <strain evidence="3">CGMCC 1.16855</strain>
    </source>
</reference>
<evidence type="ECO:0000313" key="2">
    <source>
        <dbReference type="EMBL" id="MFC3003778.1"/>
    </source>
</evidence>
<dbReference type="PANTHER" id="PTHR43316:SF3">
    <property type="entry name" value="HALOACID DEHALOGENASE, TYPE II (AFU_ORTHOLOGUE AFUA_2G07750)-RELATED"/>
    <property type="match status" value="1"/>
</dbReference>
<name>A0ABV7C4X9_9PROT</name>
<evidence type="ECO:0000256" key="1">
    <source>
        <dbReference type="ARBA" id="ARBA00022801"/>
    </source>
</evidence>
<dbReference type="NCBIfam" id="TIGR01428">
    <property type="entry name" value="HAD_type_II"/>
    <property type="match status" value="1"/>
</dbReference>
<dbReference type="SFLD" id="SFLDS00003">
    <property type="entry name" value="Haloacid_Dehalogenase"/>
    <property type="match status" value="1"/>
</dbReference>
<dbReference type="NCBIfam" id="TIGR01493">
    <property type="entry name" value="HAD-SF-IA-v2"/>
    <property type="match status" value="1"/>
</dbReference>
<dbReference type="PANTHER" id="PTHR43316">
    <property type="entry name" value="HYDROLASE, HALOACID DELAHOGENASE-RELATED"/>
    <property type="match status" value="1"/>
</dbReference>
<gene>
    <name evidence="2" type="ORF">ACFOD3_28045</name>
</gene>
<dbReference type="SFLD" id="SFLDF00045">
    <property type="entry name" value="2-haloacid_dehalogenase"/>
    <property type="match status" value="1"/>
</dbReference>
<dbReference type="EMBL" id="JBHRSB010000015">
    <property type="protein sequence ID" value="MFC3003778.1"/>
    <property type="molecule type" value="Genomic_DNA"/>
</dbReference>
<sequence length="227" mass="24557">MLTGIRACVFDAYGTLFDFASAADGCADVLGDKAGPLTALWRDKQLQYSWLRGLQGRYVPFWQVTGDALDFALETLDLPADGPLRERLMNLYRTLGTFPEVPGVLRALREAGFATAILSNGSPDMLASAVEGAGLAGAFDAVISVDEVGNFKPDPRVYQRAVDRLGVPAEAIAFQSSNAWDAHAASAFGMRVVWCNRYSQRRERLPGIPDHEVHSLAELPALLATQG</sequence>
<proteinExistence type="predicted"/>